<evidence type="ECO:0000313" key="9">
    <source>
        <dbReference type="EMBL" id="CAB4878228.1"/>
    </source>
</evidence>
<sequence>MHMSDQINLIGIKAFGYHGVFKDERIHGQTFIADVELSLDLTEASKSDLLDSTIDYSKVVDLVVEEIQGEAVNLIERLAGRIAEKIKSAYPTVSKVVITIHKPHAPVDAEVKDISVTITR</sequence>
<reference evidence="9" key="1">
    <citation type="submission" date="2020-05" db="EMBL/GenBank/DDBJ databases">
        <authorList>
            <person name="Chiriac C."/>
            <person name="Salcher M."/>
            <person name="Ghai R."/>
            <person name="Kavagutti S V."/>
        </authorList>
    </citation>
    <scope>NUCLEOTIDE SEQUENCE</scope>
</reference>
<dbReference type="SUPFAM" id="SSF55620">
    <property type="entry name" value="Tetrahydrobiopterin biosynthesis enzymes-like"/>
    <property type="match status" value="1"/>
</dbReference>
<dbReference type="GO" id="GO:0046656">
    <property type="term" value="P:folic acid biosynthetic process"/>
    <property type="evidence" value="ECO:0007669"/>
    <property type="project" value="UniProtKB-KW"/>
</dbReference>
<dbReference type="Pfam" id="PF02152">
    <property type="entry name" value="FolB"/>
    <property type="match status" value="1"/>
</dbReference>
<evidence type="ECO:0000256" key="6">
    <source>
        <dbReference type="ARBA" id="ARBA00023239"/>
    </source>
</evidence>
<evidence type="ECO:0000259" key="8">
    <source>
        <dbReference type="SMART" id="SM00905"/>
    </source>
</evidence>
<dbReference type="PANTHER" id="PTHR42844">
    <property type="entry name" value="DIHYDRONEOPTERIN ALDOLASE 1-RELATED"/>
    <property type="match status" value="1"/>
</dbReference>
<accession>A0A6J7E873</accession>
<protein>
    <recommendedName>
        <fullName evidence="4">dihydroneopterin aldolase</fullName>
        <ecNumber evidence="4">4.1.2.25</ecNumber>
    </recommendedName>
    <alternativeName>
        <fullName evidence="7">7,8-dihydroneopterin aldolase</fullName>
    </alternativeName>
</protein>
<feature type="domain" description="Dihydroneopterin aldolase/epimerase" evidence="8">
    <location>
        <begin position="7"/>
        <end position="120"/>
    </location>
</feature>
<dbReference type="NCBIfam" id="TIGR00525">
    <property type="entry name" value="folB"/>
    <property type="match status" value="1"/>
</dbReference>
<dbReference type="EMBL" id="CAFBLW010000057">
    <property type="protein sequence ID" value="CAB4878228.1"/>
    <property type="molecule type" value="Genomic_DNA"/>
</dbReference>
<evidence type="ECO:0000256" key="7">
    <source>
        <dbReference type="ARBA" id="ARBA00032903"/>
    </source>
</evidence>
<organism evidence="9">
    <name type="scientific">freshwater metagenome</name>
    <dbReference type="NCBI Taxonomy" id="449393"/>
    <lineage>
        <taxon>unclassified sequences</taxon>
        <taxon>metagenomes</taxon>
        <taxon>ecological metagenomes</taxon>
    </lineage>
</organism>
<dbReference type="FunFam" id="3.30.1130.10:FF:000003">
    <property type="entry name" value="7,8-dihydroneopterin aldolase"/>
    <property type="match status" value="1"/>
</dbReference>
<dbReference type="AlphaFoldDB" id="A0A6J7E873"/>
<evidence type="ECO:0000256" key="1">
    <source>
        <dbReference type="ARBA" id="ARBA00001353"/>
    </source>
</evidence>
<dbReference type="GO" id="GO:0005737">
    <property type="term" value="C:cytoplasm"/>
    <property type="evidence" value="ECO:0007669"/>
    <property type="project" value="TreeGrafter"/>
</dbReference>
<dbReference type="InterPro" id="IPR006157">
    <property type="entry name" value="FolB_dom"/>
</dbReference>
<comment type="catalytic activity">
    <reaction evidence="1">
        <text>7,8-dihydroneopterin = 6-hydroxymethyl-7,8-dihydropterin + glycolaldehyde</text>
        <dbReference type="Rhea" id="RHEA:10540"/>
        <dbReference type="ChEBI" id="CHEBI:17001"/>
        <dbReference type="ChEBI" id="CHEBI:17071"/>
        <dbReference type="ChEBI" id="CHEBI:44841"/>
        <dbReference type="EC" id="4.1.2.25"/>
    </reaction>
</comment>
<comment type="pathway">
    <text evidence="2">Cofactor biosynthesis; tetrahydrofolate biosynthesis; 2-amino-4-hydroxy-6-hydroxymethyl-7,8-dihydropteridine diphosphate from 7,8-dihydroneopterin triphosphate: step 3/4.</text>
</comment>
<proteinExistence type="inferred from homology"/>
<evidence type="ECO:0000256" key="5">
    <source>
        <dbReference type="ARBA" id="ARBA00022909"/>
    </source>
</evidence>
<dbReference type="EC" id="4.1.2.25" evidence="4"/>
<dbReference type="PANTHER" id="PTHR42844:SF1">
    <property type="entry name" value="DIHYDRONEOPTERIN ALDOLASE 1-RELATED"/>
    <property type="match status" value="1"/>
</dbReference>
<gene>
    <name evidence="9" type="ORF">UFOPK3461_00734</name>
</gene>
<evidence type="ECO:0000256" key="3">
    <source>
        <dbReference type="ARBA" id="ARBA00005708"/>
    </source>
</evidence>
<dbReference type="InterPro" id="IPR006156">
    <property type="entry name" value="Dihydroneopterin_aldolase"/>
</dbReference>
<keyword evidence="6" id="KW-0456">Lyase</keyword>
<dbReference type="InterPro" id="IPR043133">
    <property type="entry name" value="GTP-CH-I_C/QueF"/>
</dbReference>
<evidence type="ECO:0000256" key="4">
    <source>
        <dbReference type="ARBA" id="ARBA00013043"/>
    </source>
</evidence>
<dbReference type="SMART" id="SM00905">
    <property type="entry name" value="FolB"/>
    <property type="match status" value="1"/>
</dbReference>
<evidence type="ECO:0000256" key="2">
    <source>
        <dbReference type="ARBA" id="ARBA00005013"/>
    </source>
</evidence>
<comment type="similarity">
    <text evidence="3">Belongs to the DHNA family.</text>
</comment>
<name>A0A6J7E873_9ZZZZ</name>
<dbReference type="NCBIfam" id="TIGR00526">
    <property type="entry name" value="folB_dom"/>
    <property type="match status" value="1"/>
</dbReference>
<dbReference type="Gene3D" id="3.30.1130.10">
    <property type="match status" value="1"/>
</dbReference>
<dbReference type="GO" id="GO:0004150">
    <property type="term" value="F:dihydroneopterin aldolase activity"/>
    <property type="evidence" value="ECO:0007669"/>
    <property type="project" value="UniProtKB-EC"/>
</dbReference>
<keyword evidence="5" id="KW-0289">Folate biosynthesis</keyword>
<dbReference type="CDD" id="cd00534">
    <property type="entry name" value="DHNA_DHNTPE"/>
    <property type="match status" value="1"/>
</dbReference>